<proteinExistence type="predicted"/>
<keyword evidence="2" id="KW-1185">Reference proteome</keyword>
<gene>
    <name evidence="1" type="ORF">IWX90DRAFT_212872</name>
</gene>
<name>A0ABR1XT13_9PEZI</name>
<comment type="caution">
    <text evidence="1">The sequence shown here is derived from an EMBL/GenBank/DDBJ whole genome shotgun (WGS) entry which is preliminary data.</text>
</comment>
<evidence type="ECO:0000313" key="2">
    <source>
        <dbReference type="Proteomes" id="UP001456524"/>
    </source>
</evidence>
<dbReference type="EMBL" id="JBBWUH010000005">
    <property type="protein sequence ID" value="KAK8166429.1"/>
    <property type="molecule type" value="Genomic_DNA"/>
</dbReference>
<evidence type="ECO:0000313" key="1">
    <source>
        <dbReference type="EMBL" id="KAK8166429.1"/>
    </source>
</evidence>
<dbReference type="Proteomes" id="UP001456524">
    <property type="component" value="Unassembled WGS sequence"/>
</dbReference>
<reference evidence="1 2" key="1">
    <citation type="journal article" date="2022" name="G3 (Bethesda)">
        <title>Enemy or ally: a genomic approach to elucidate the lifestyle of Phyllosticta citrichinaensis.</title>
        <authorList>
            <person name="Buijs V.A."/>
            <person name="Groenewald J.Z."/>
            <person name="Haridas S."/>
            <person name="LaButti K.M."/>
            <person name="Lipzen A."/>
            <person name="Martin F.M."/>
            <person name="Barry K."/>
            <person name="Grigoriev I.V."/>
            <person name="Crous P.W."/>
            <person name="Seidl M.F."/>
        </authorList>
    </citation>
    <scope>NUCLEOTIDE SEQUENCE [LARGE SCALE GENOMIC DNA]</scope>
    <source>
        <strain evidence="1 2">CBS 129764</strain>
    </source>
</reference>
<sequence>MLCIRVQHTRTTSPLALAKGYRETRNAKPTRLHSDAFPPSPHVCTSCVRCLPLIYIPFISLALPVPATAASQPVINILPVPVCPSTRCPKLRPVVRPARLRSSFHGACRWSGERHLPRNPMPQHPPSLPLRATPQHSRSERACVFSFFSRSLACPPYSLASATPSLSPPPRARRPLPPIPTWISNQETYWLAAEAYPNSYGSLLRPGAPRERERGEVQALLGNTAHTCLLAFFYVFCS</sequence>
<protein>
    <submittedName>
        <fullName evidence="1">Uncharacterized protein</fullName>
    </submittedName>
</protein>
<organism evidence="1 2">
    <name type="scientific">Phyllosticta citrichinensis</name>
    <dbReference type="NCBI Taxonomy" id="1130410"/>
    <lineage>
        <taxon>Eukaryota</taxon>
        <taxon>Fungi</taxon>
        <taxon>Dikarya</taxon>
        <taxon>Ascomycota</taxon>
        <taxon>Pezizomycotina</taxon>
        <taxon>Dothideomycetes</taxon>
        <taxon>Dothideomycetes incertae sedis</taxon>
        <taxon>Botryosphaeriales</taxon>
        <taxon>Phyllostictaceae</taxon>
        <taxon>Phyllosticta</taxon>
    </lineage>
</organism>
<accession>A0ABR1XT13</accession>